<accession>A0ABD5NMG0</accession>
<dbReference type="PANTHER" id="PTHR10824">
    <property type="entry name" value="ACYL-COENZYME A THIOESTERASE-RELATED"/>
    <property type="match status" value="1"/>
</dbReference>
<gene>
    <name evidence="2" type="ORF">ACFOUR_06645</name>
</gene>
<dbReference type="GeneID" id="73903433"/>
<comment type="caution">
    <text evidence="2">The sequence shown here is derived from an EMBL/GenBank/DDBJ whole genome shotgun (WGS) entry which is preliminary data.</text>
</comment>
<dbReference type="InterPro" id="IPR029058">
    <property type="entry name" value="AB_hydrolase_fold"/>
</dbReference>
<dbReference type="SUPFAM" id="SSF53474">
    <property type="entry name" value="alpha/beta-Hydrolases"/>
    <property type="match status" value="1"/>
</dbReference>
<dbReference type="AlphaFoldDB" id="A0ABD5NMG0"/>
<dbReference type="PANTHER" id="PTHR10824:SF4">
    <property type="entry name" value="ACYL-COENZYME A THIOESTERASE 1-LIKE"/>
    <property type="match status" value="1"/>
</dbReference>
<evidence type="ECO:0000313" key="3">
    <source>
        <dbReference type="Proteomes" id="UP001595846"/>
    </source>
</evidence>
<keyword evidence="3" id="KW-1185">Reference proteome</keyword>
<reference evidence="2 3" key="1">
    <citation type="journal article" date="2019" name="Int. J. Syst. Evol. Microbiol.">
        <title>The Global Catalogue of Microorganisms (GCM) 10K type strain sequencing project: providing services to taxonomists for standard genome sequencing and annotation.</title>
        <authorList>
            <consortium name="The Broad Institute Genomics Platform"/>
            <consortium name="The Broad Institute Genome Sequencing Center for Infectious Disease"/>
            <person name="Wu L."/>
            <person name="Ma J."/>
        </authorList>
    </citation>
    <scope>NUCLEOTIDE SEQUENCE [LARGE SCALE GENOMIC DNA]</scope>
    <source>
        <strain evidence="2 3">IBRC-M 10256</strain>
    </source>
</reference>
<evidence type="ECO:0000259" key="1">
    <source>
        <dbReference type="Pfam" id="PF08840"/>
    </source>
</evidence>
<name>A0ABD5NMG0_9EURY</name>
<organism evidence="2 3">
    <name type="scientific">Halovivax cerinus</name>
    <dbReference type="NCBI Taxonomy" id="1487865"/>
    <lineage>
        <taxon>Archaea</taxon>
        <taxon>Methanobacteriati</taxon>
        <taxon>Methanobacteriota</taxon>
        <taxon>Stenosarchaea group</taxon>
        <taxon>Halobacteria</taxon>
        <taxon>Halobacteriales</taxon>
        <taxon>Natrialbaceae</taxon>
        <taxon>Halovivax</taxon>
    </lineage>
</organism>
<dbReference type="Pfam" id="PF08840">
    <property type="entry name" value="BAAT_C"/>
    <property type="match status" value="1"/>
</dbReference>
<dbReference type="InterPro" id="IPR014940">
    <property type="entry name" value="BAAT_C"/>
</dbReference>
<feature type="domain" description="BAAT/Acyl-CoA thioester hydrolase C-terminal" evidence="1">
    <location>
        <begin position="77"/>
        <end position="293"/>
    </location>
</feature>
<dbReference type="EMBL" id="JBHSAQ010000002">
    <property type="protein sequence ID" value="MFC3958050.1"/>
    <property type="molecule type" value="Genomic_DNA"/>
</dbReference>
<proteinExistence type="predicted"/>
<dbReference type="Gene3D" id="3.40.50.1820">
    <property type="entry name" value="alpha/beta hydrolase"/>
    <property type="match status" value="1"/>
</dbReference>
<sequence>MDETFVPSETVRTDGVCGRLFHGLGDGPHPGVLVLHGGGGARGYEGTYAAMLAEHGYTVCCVEYFGAPGTRDALVDVPLEEFRDAADWLLDRPDVAGDRVGVVGFSRGGEASLVVGARFDAFGAVVAYVPSCFRWQGPSWMAGVGPNQPTWTLDGDPLPYLRIEKHVATDEIDDPLGNVGPNPPRLALERASAAERDAAAIPVERIEGPVLLVSGGRDTLWPSAEMASRAAARLANRDHPWRVEHLENPDAGHAIRVPYRFDGTTDPTATHEFGGTNAANARAATRAWQRTLSTLARL</sequence>
<dbReference type="GO" id="GO:0016787">
    <property type="term" value="F:hydrolase activity"/>
    <property type="evidence" value="ECO:0007669"/>
    <property type="project" value="UniProtKB-KW"/>
</dbReference>
<evidence type="ECO:0000313" key="2">
    <source>
        <dbReference type="EMBL" id="MFC3958050.1"/>
    </source>
</evidence>
<keyword evidence="2" id="KW-0378">Hydrolase</keyword>
<protein>
    <submittedName>
        <fullName evidence="2">Acyl-CoA thioester hydrolase/BAAT C-terminal domain-containing protein</fullName>
    </submittedName>
</protein>
<dbReference type="RefSeq" id="WP_256530737.1">
    <property type="nucleotide sequence ID" value="NZ_CP101824.1"/>
</dbReference>
<dbReference type="Proteomes" id="UP001595846">
    <property type="component" value="Unassembled WGS sequence"/>
</dbReference>